<dbReference type="InParanoid" id="A0A0Q9WND7"/>
<dbReference type="PANTHER" id="PTHR33327">
    <property type="entry name" value="ENDONUCLEASE"/>
    <property type="match status" value="1"/>
</dbReference>
<name>A0A0Q9WND7_DROMO</name>
<dbReference type="InterPro" id="IPR055469">
    <property type="entry name" value="DUF7041"/>
</dbReference>
<accession>A0A0Q9WND7</accession>
<evidence type="ECO:0000313" key="4">
    <source>
        <dbReference type="Proteomes" id="UP000009192"/>
    </source>
</evidence>
<feature type="domain" description="DUF7041" evidence="2">
    <location>
        <begin position="39"/>
        <end position="113"/>
    </location>
</feature>
<sequence>MADEENSTDAELPTENTSNMNAILSKLPFPQLNSTTSIEMFFTKLEGWFELQGIGTRKEHEKYTAVITYADPKYLEQVHDLVVNEPTSNPYTTLKQSILAKFAESEMVRLDKLATGIQLGDGRPSHLLSQLQQTNATNDESVVRRYWIKRLPPSARAVIVGILQSAPNTPLSQLATTADAVIDSLNYSGDNIQAVRSINSEDTSLATRMSRLEKRIDDQDKCLQEISKKLSQSLNNNNNRRSRSRSSSNQRNTSQQSNANQYCWYHNKYGSSAQHCQAPCNFKSNNNGTKN</sequence>
<feature type="region of interest" description="Disordered" evidence="1">
    <location>
        <begin position="231"/>
        <end position="257"/>
    </location>
</feature>
<dbReference type="Proteomes" id="UP000009192">
    <property type="component" value="Unassembled WGS sequence"/>
</dbReference>
<gene>
    <name evidence="3" type="primary">Dmoj\GI26987</name>
    <name evidence="3" type="ORF">Dmoj_GI26987</name>
</gene>
<protein>
    <recommendedName>
        <fullName evidence="2">DUF7041 domain-containing protein</fullName>
    </recommendedName>
</protein>
<organism evidence="3 4">
    <name type="scientific">Drosophila mojavensis</name>
    <name type="common">Fruit fly</name>
    <dbReference type="NCBI Taxonomy" id="7230"/>
    <lineage>
        <taxon>Eukaryota</taxon>
        <taxon>Metazoa</taxon>
        <taxon>Ecdysozoa</taxon>
        <taxon>Arthropoda</taxon>
        <taxon>Hexapoda</taxon>
        <taxon>Insecta</taxon>
        <taxon>Pterygota</taxon>
        <taxon>Neoptera</taxon>
        <taxon>Endopterygota</taxon>
        <taxon>Diptera</taxon>
        <taxon>Brachycera</taxon>
        <taxon>Muscomorpha</taxon>
        <taxon>Ephydroidea</taxon>
        <taxon>Drosophilidae</taxon>
        <taxon>Drosophila</taxon>
    </lineage>
</organism>
<proteinExistence type="predicted"/>
<reference evidence="3 4" key="1">
    <citation type="journal article" date="2007" name="Nature">
        <title>Evolution of genes and genomes on the Drosophila phylogeny.</title>
        <authorList>
            <consortium name="Drosophila 12 Genomes Consortium"/>
            <person name="Clark A.G."/>
            <person name="Eisen M.B."/>
            <person name="Smith D.R."/>
            <person name="Bergman C.M."/>
            <person name="Oliver B."/>
            <person name="Markow T.A."/>
            <person name="Kaufman T.C."/>
            <person name="Kellis M."/>
            <person name="Gelbart W."/>
            <person name="Iyer V.N."/>
            <person name="Pollard D.A."/>
            <person name="Sackton T.B."/>
            <person name="Larracuente A.M."/>
            <person name="Singh N.D."/>
            <person name="Abad J.P."/>
            <person name="Abt D.N."/>
            <person name="Adryan B."/>
            <person name="Aguade M."/>
            <person name="Akashi H."/>
            <person name="Anderson W.W."/>
            <person name="Aquadro C.F."/>
            <person name="Ardell D.H."/>
            <person name="Arguello R."/>
            <person name="Artieri C.G."/>
            <person name="Barbash D.A."/>
            <person name="Barker D."/>
            <person name="Barsanti P."/>
            <person name="Batterham P."/>
            <person name="Batzoglou S."/>
            <person name="Begun D."/>
            <person name="Bhutkar A."/>
            <person name="Blanco E."/>
            <person name="Bosak S.A."/>
            <person name="Bradley R.K."/>
            <person name="Brand A.D."/>
            <person name="Brent M.R."/>
            <person name="Brooks A.N."/>
            <person name="Brown R.H."/>
            <person name="Butlin R.K."/>
            <person name="Caggese C."/>
            <person name="Calvi B.R."/>
            <person name="Bernardo de Carvalho A."/>
            <person name="Caspi A."/>
            <person name="Castrezana S."/>
            <person name="Celniker S.E."/>
            <person name="Chang J.L."/>
            <person name="Chapple C."/>
            <person name="Chatterji S."/>
            <person name="Chinwalla A."/>
            <person name="Civetta A."/>
            <person name="Clifton S.W."/>
            <person name="Comeron J.M."/>
            <person name="Costello J.C."/>
            <person name="Coyne J.A."/>
            <person name="Daub J."/>
            <person name="David R.G."/>
            <person name="Delcher A.L."/>
            <person name="Delehaunty K."/>
            <person name="Do C.B."/>
            <person name="Ebling H."/>
            <person name="Edwards K."/>
            <person name="Eickbush T."/>
            <person name="Evans J.D."/>
            <person name="Filipski A."/>
            <person name="Findeiss S."/>
            <person name="Freyhult E."/>
            <person name="Fulton L."/>
            <person name="Fulton R."/>
            <person name="Garcia A.C."/>
            <person name="Gardiner A."/>
            <person name="Garfield D.A."/>
            <person name="Garvin B.E."/>
            <person name="Gibson G."/>
            <person name="Gilbert D."/>
            <person name="Gnerre S."/>
            <person name="Godfrey J."/>
            <person name="Good R."/>
            <person name="Gotea V."/>
            <person name="Gravely B."/>
            <person name="Greenberg A.J."/>
            <person name="Griffiths-Jones S."/>
            <person name="Gross S."/>
            <person name="Guigo R."/>
            <person name="Gustafson E.A."/>
            <person name="Haerty W."/>
            <person name="Hahn M.W."/>
            <person name="Halligan D.L."/>
            <person name="Halpern A.L."/>
            <person name="Halter G.M."/>
            <person name="Han M.V."/>
            <person name="Heger A."/>
            <person name="Hillier L."/>
            <person name="Hinrichs A.S."/>
            <person name="Holmes I."/>
            <person name="Hoskins R.A."/>
            <person name="Hubisz M.J."/>
            <person name="Hultmark D."/>
            <person name="Huntley M.A."/>
            <person name="Jaffe D.B."/>
            <person name="Jagadeeshan S."/>
            <person name="Jeck W.R."/>
            <person name="Johnson J."/>
            <person name="Jones C.D."/>
            <person name="Jordan W.C."/>
            <person name="Karpen G.H."/>
            <person name="Kataoka E."/>
            <person name="Keightley P.D."/>
            <person name="Kheradpour P."/>
            <person name="Kirkness E.F."/>
            <person name="Koerich L.B."/>
            <person name="Kristiansen K."/>
            <person name="Kudrna D."/>
            <person name="Kulathinal R.J."/>
            <person name="Kumar S."/>
            <person name="Kwok R."/>
            <person name="Lander E."/>
            <person name="Langley C.H."/>
            <person name="Lapoint R."/>
            <person name="Lazzaro B.P."/>
            <person name="Lee S.J."/>
            <person name="Levesque L."/>
            <person name="Li R."/>
            <person name="Lin C.F."/>
            <person name="Lin M.F."/>
            <person name="Lindblad-Toh K."/>
            <person name="Llopart A."/>
            <person name="Long M."/>
            <person name="Low L."/>
            <person name="Lozovsky E."/>
            <person name="Lu J."/>
            <person name="Luo M."/>
            <person name="Machado C.A."/>
            <person name="Makalowski W."/>
            <person name="Marzo M."/>
            <person name="Matsuda M."/>
            <person name="Matzkin L."/>
            <person name="McAllister B."/>
            <person name="McBride C.S."/>
            <person name="McKernan B."/>
            <person name="McKernan K."/>
            <person name="Mendez-Lago M."/>
            <person name="Minx P."/>
            <person name="Mollenhauer M.U."/>
            <person name="Montooth K."/>
            <person name="Mount S.M."/>
            <person name="Mu X."/>
            <person name="Myers E."/>
            <person name="Negre B."/>
            <person name="Newfeld S."/>
            <person name="Nielsen R."/>
            <person name="Noor M.A."/>
            <person name="O'Grady P."/>
            <person name="Pachter L."/>
            <person name="Papaceit M."/>
            <person name="Parisi M.J."/>
            <person name="Parisi M."/>
            <person name="Parts L."/>
            <person name="Pedersen J.S."/>
            <person name="Pesole G."/>
            <person name="Phillippy A.M."/>
            <person name="Ponting C.P."/>
            <person name="Pop M."/>
            <person name="Porcelli D."/>
            <person name="Powell J.R."/>
            <person name="Prohaska S."/>
            <person name="Pruitt K."/>
            <person name="Puig M."/>
            <person name="Quesneville H."/>
            <person name="Ram K.R."/>
            <person name="Rand D."/>
            <person name="Rasmussen M.D."/>
            <person name="Reed L.K."/>
            <person name="Reenan R."/>
            <person name="Reily A."/>
            <person name="Remington K.A."/>
            <person name="Rieger T.T."/>
            <person name="Ritchie M.G."/>
            <person name="Robin C."/>
            <person name="Rogers Y.H."/>
            <person name="Rohde C."/>
            <person name="Rozas J."/>
            <person name="Rubenfield M.J."/>
            <person name="Ruiz A."/>
            <person name="Russo S."/>
            <person name="Salzberg S.L."/>
            <person name="Sanchez-Gracia A."/>
            <person name="Saranga D.J."/>
            <person name="Sato H."/>
            <person name="Schaeffer S.W."/>
            <person name="Schatz M.C."/>
            <person name="Schlenke T."/>
            <person name="Schwartz R."/>
            <person name="Segarra C."/>
            <person name="Singh R.S."/>
            <person name="Sirot L."/>
            <person name="Sirota M."/>
            <person name="Sisneros N.B."/>
            <person name="Smith C.D."/>
            <person name="Smith T.F."/>
            <person name="Spieth J."/>
            <person name="Stage D.E."/>
            <person name="Stark A."/>
            <person name="Stephan W."/>
            <person name="Strausberg R.L."/>
            <person name="Strempel S."/>
            <person name="Sturgill D."/>
            <person name="Sutton G."/>
            <person name="Sutton G.G."/>
            <person name="Tao W."/>
            <person name="Teichmann S."/>
            <person name="Tobari Y.N."/>
            <person name="Tomimura Y."/>
            <person name="Tsolas J.M."/>
            <person name="Valente V.L."/>
            <person name="Venter E."/>
            <person name="Venter J.C."/>
            <person name="Vicario S."/>
            <person name="Vieira F.G."/>
            <person name="Vilella A.J."/>
            <person name="Villasante A."/>
            <person name="Walenz B."/>
            <person name="Wang J."/>
            <person name="Wasserman M."/>
            <person name="Watts T."/>
            <person name="Wilson D."/>
            <person name="Wilson R.K."/>
            <person name="Wing R.A."/>
            <person name="Wolfner M.F."/>
            <person name="Wong A."/>
            <person name="Wong G.K."/>
            <person name="Wu C.I."/>
            <person name="Wu G."/>
            <person name="Yamamoto D."/>
            <person name="Yang H.P."/>
            <person name="Yang S.P."/>
            <person name="Yorke J.A."/>
            <person name="Yoshida K."/>
            <person name="Zdobnov E."/>
            <person name="Zhang P."/>
            <person name="Zhang Y."/>
            <person name="Zimin A.V."/>
            <person name="Baldwin J."/>
            <person name="Abdouelleil A."/>
            <person name="Abdulkadir J."/>
            <person name="Abebe A."/>
            <person name="Abera B."/>
            <person name="Abreu J."/>
            <person name="Acer S.C."/>
            <person name="Aftuck L."/>
            <person name="Alexander A."/>
            <person name="An P."/>
            <person name="Anderson E."/>
            <person name="Anderson S."/>
            <person name="Arachi H."/>
            <person name="Azer M."/>
            <person name="Bachantsang P."/>
            <person name="Barry A."/>
            <person name="Bayul T."/>
            <person name="Berlin A."/>
            <person name="Bessette D."/>
            <person name="Bloom T."/>
            <person name="Blye J."/>
            <person name="Boguslavskiy L."/>
            <person name="Bonnet C."/>
            <person name="Boukhgalter B."/>
            <person name="Bourzgui I."/>
            <person name="Brown A."/>
            <person name="Cahill P."/>
            <person name="Channer S."/>
            <person name="Cheshatsang Y."/>
            <person name="Chuda L."/>
            <person name="Citroen M."/>
            <person name="Collymore A."/>
            <person name="Cooke P."/>
            <person name="Costello M."/>
            <person name="D'Aco K."/>
            <person name="Daza R."/>
            <person name="De Haan G."/>
            <person name="DeGray S."/>
            <person name="DeMaso C."/>
            <person name="Dhargay N."/>
            <person name="Dooley K."/>
            <person name="Dooley E."/>
            <person name="Doricent M."/>
            <person name="Dorje P."/>
            <person name="Dorjee K."/>
            <person name="Dupes A."/>
            <person name="Elong R."/>
            <person name="Falk J."/>
            <person name="Farina A."/>
            <person name="Faro S."/>
            <person name="Ferguson D."/>
            <person name="Fisher S."/>
            <person name="Foley C.D."/>
            <person name="Franke A."/>
            <person name="Friedrich D."/>
            <person name="Gadbois L."/>
            <person name="Gearin G."/>
            <person name="Gearin C.R."/>
            <person name="Giannoukos G."/>
            <person name="Goode T."/>
            <person name="Graham J."/>
            <person name="Grandbois E."/>
            <person name="Grewal S."/>
            <person name="Gyaltsen K."/>
            <person name="Hafez N."/>
            <person name="Hagos B."/>
            <person name="Hall J."/>
            <person name="Henson C."/>
            <person name="Hollinger A."/>
            <person name="Honan T."/>
            <person name="Huard M.D."/>
            <person name="Hughes L."/>
            <person name="Hurhula B."/>
            <person name="Husby M.E."/>
            <person name="Kamat A."/>
            <person name="Kanga B."/>
            <person name="Kashin S."/>
            <person name="Khazanovich D."/>
            <person name="Kisner P."/>
            <person name="Lance K."/>
            <person name="Lara M."/>
            <person name="Lee W."/>
            <person name="Lennon N."/>
            <person name="Letendre F."/>
            <person name="LeVine R."/>
            <person name="Lipovsky A."/>
            <person name="Liu X."/>
            <person name="Liu J."/>
            <person name="Liu S."/>
            <person name="Lokyitsang T."/>
            <person name="Lokyitsang Y."/>
            <person name="Lubonja R."/>
            <person name="Lui A."/>
            <person name="MacDonald P."/>
            <person name="Magnisalis V."/>
            <person name="Maru K."/>
            <person name="Matthews C."/>
            <person name="McCusker W."/>
            <person name="McDonough S."/>
            <person name="Mehta T."/>
            <person name="Meldrim J."/>
            <person name="Meneus L."/>
            <person name="Mihai O."/>
            <person name="Mihalev A."/>
            <person name="Mihova T."/>
            <person name="Mittelman R."/>
            <person name="Mlenga V."/>
            <person name="Montmayeur A."/>
            <person name="Mulrain L."/>
            <person name="Navidi A."/>
            <person name="Naylor J."/>
            <person name="Negash T."/>
            <person name="Nguyen T."/>
            <person name="Nguyen N."/>
            <person name="Nicol R."/>
            <person name="Norbu C."/>
            <person name="Norbu N."/>
            <person name="Novod N."/>
            <person name="O'Neill B."/>
            <person name="Osman S."/>
            <person name="Markiewicz E."/>
            <person name="Oyono O.L."/>
            <person name="Patti C."/>
            <person name="Phunkhang P."/>
            <person name="Pierre F."/>
            <person name="Priest M."/>
            <person name="Raghuraman S."/>
            <person name="Rege F."/>
            <person name="Reyes R."/>
            <person name="Rise C."/>
            <person name="Rogov P."/>
            <person name="Ross K."/>
            <person name="Ryan E."/>
            <person name="Settipalli S."/>
            <person name="Shea T."/>
            <person name="Sherpa N."/>
            <person name="Shi L."/>
            <person name="Shih D."/>
            <person name="Sparrow T."/>
            <person name="Spaulding J."/>
            <person name="Stalker J."/>
            <person name="Stange-Thomann N."/>
            <person name="Stavropoulos S."/>
            <person name="Stone C."/>
            <person name="Strader C."/>
            <person name="Tesfaye S."/>
            <person name="Thomson T."/>
            <person name="Thoulutsang Y."/>
            <person name="Thoulutsang D."/>
            <person name="Topham K."/>
            <person name="Topping I."/>
            <person name="Tsamla T."/>
            <person name="Vassiliev H."/>
            <person name="Vo A."/>
            <person name="Wangchuk T."/>
            <person name="Wangdi T."/>
            <person name="Weiand M."/>
            <person name="Wilkinson J."/>
            <person name="Wilson A."/>
            <person name="Yadav S."/>
            <person name="Young G."/>
            <person name="Yu Q."/>
            <person name="Zembek L."/>
            <person name="Zhong D."/>
            <person name="Zimmer A."/>
            <person name="Zwirko Z."/>
            <person name="Jaffe D.B."/>
            <person name="Alvarez P."/>
            <person name="Brockman W."/>
            <person name="Butler J."/>
            <person name="Chin C."/>
            <person name="Gnerre S."/>
            <person name="Grabherr M."/>
            <person name="Kleber M."/>
            <person name="Mauceli E."/>
            <person name="MacCallum I."/>
        </authorList>
    </citation>
    <scope>NUCLEOTIDE SEQUENCE [LARGE SCALE GENOMIC DNA]</scope>
    <source>
        <strain evidence="4">Tucson 15081-1352.22</strain>
    </source>
</reference>
<evidence type="ECO:0000313" key="3">
    <source>
        <dbReference type="EMBL" id="KRF94254.1"/>
    </source>
</evidence>
<dbReference type="PANTHER" id="PTHR33327:SF3">
    <property type="entry name" value="RNA-DIRECTED DNA POLYMERASE"/>
    <property type="match status" value="1"/>
</dbReference>
<evidence type="ECO:0000256" key="1">
    <source>
        <dbReference type="SAM" id="MobiDB-lite"/>
    </source>
</evidence>
<dbReference type="Pfam" id="PF23055">
    <property type="entry name" value="DUF7041"/>
    <property type="match status" value="1"/>
</dbReference>
<dbReference type="KEGG" id="dmo:Dmoj_GI26987"/>
<dbReference type="EMBL" id="CH933810">
    <property type="protein sequence ID" value="KRF94254.1"/>
    <property type="molecule type" value="Genomic_DNA"/>
</dbReference>
<dbReference type="AlphaFoldDB" id="A0A0Q9WND7"/>
<evidence type="ECO:0000259" key="2">
    <source>
        <dbReference type="Pfam" id="PF23055"/>
    </source>
</evidence>
<keyword evidence="4" id="KW-1185">Reference proteome</keyword>